<dbReference type="InterPro" id="IPR050090">
    <property type="entry name" value="Tyrosine_recombinase_XerCD"/>
</dbReference>
<comment type="caution">
    <text evidence="4">The sequence shown here is derived from an EMBL/GenBank/DDBJ whole genome shotgun (WGS) entry which is preliminary data.</text>
</comment>
<dbReference type="Gene3D" id="1.10.443.10">
    <property type="entry name" value="Intergrase catalytic core"/>
    <property type="match status" value="1"/>
</dbReference>
<dbReference type="InterPro" id="IPR011010">
    <property type="entry name" value="DNA_brk_join_enz"/>
</dbReference>
<organism evidence="4 5">
    <name type="scientific">Vibrio splendidus</name>
    <dbReference type="NCBI Taxonomy" id="29497"/>
    <lineage>
        <taxon>Bacteria</taxon>
        <taxon>Pseudomonadati</taxon>
        <taxon>Pseudomonadota</taxon>
        <taxon>Gammaproteobacteria</taxon>
        <taxon>Vibrionales</taxon>
        <taxon>Vibrionaceae</taxon>
        <taxon>Vibrio</taxon>
    </lineage>
</organism>
<gene>
    <name evidence="4" type="ORF">BCV19_03035</name>
</gene>
<reference evidence="5" key="1">
    <citation type="submission" date="2016-07" db="EMBL/GenBank/DDBJ databases">
        <title>Nontailed viruses are major unrecognized killers of bacteria in the ocean.</title>
        <authorList>
            <person name="Kauffman K."/>
            <person name="Hussain F."/>
            <person name="Yang J."/>
            <person name="Arevalo P."/>
            <person name="Brown J."/>
            <person name="Cutler M."/>
            <person name="Kelly L."/>
            <person name="Polz M.F."/>
        </authorList>
    </citation>
    <scope>NUCLEOTIDE SEQUENCE [LARGE SCALE GENOMIC DNA]</scope>
    <source>
        <strain evidence="5">10N.286.54.F3</strain>
    </source>
</reference>
<dbReference type="Proteomes" id="UP000235405">
    <property type="component" value="Unassembled WGS sequence"/>
</dbReference>
<dbReference type="GO" id="GO:0003677">
    <property type="term" value="F:DNA binding"/>
    <property type="evidence" value="ECO:0007669"/>
    <property type="project" value="InterPro"/>
</dbReference>
<proteinExistence type="predicted"/>
<evidence type="ECO:0000256" key="1">
    <source>
        <dbReference type="ARBA" id="ARBA00022908"/>
    </source>
</evidence>
<protein>
    <recommendedName>
        <fullName evidence="6">Integrase</fullName>
    </recommendedName>
</protein>
<dbReference type="PANTHER" id="PTHR30349">
    <property type="entry name" value="PHAGE INTEGRASE-RELATED"/>
    <property type="match status" value="1"/>
</dbReference>
<evidence type="ECO:0008006" key="6">
    <source>
        <dbReference type="Google" id="ProtNLM"/>
    </source>
</evidence>
<dbReference type="GO" id="GO:0015074">
    <property type="term" value="P:DNA integration"/>
    <property type="evidence" value="ECO:0007669"/>
    <property type="project" value="UniProtKB-KW"/>
</dbReference>
<dbReference type="RefSeq" id="WP_102481908.1">
    <property type="nucleotide sequence ID" value="NZ_MCSW01000058.1"/>
</dbReference>
<evidence type="ECO:0000313" key="4">
    <source>
        <dbReference type="EMBL" id="PMF29892.1"/>
    </source>
</evidence>
<dbReference type="GO" id="GO:0006310">
    <property type="term" value="P:DNA recombination"/>
    <property type="evidence" value="ECO:0007669"/>
    <property type="project" value="UniProtKB-KW"/>
</dbReference>
<evidence type="ECO:0000256" key="3">
    <source>
        <dbReference type="SAM" id="MobiDB-lite"/>
    </source>
</evidence>
<name>A0A2N7CIN2_VIBSP</name>
<keyword evidence="1" id="KW-0229">DNA integration</keyword>
<feature type="region of interest" description="Disordered" evidence="3">
    <location>
        <begin position="756"/>
        <end position="775"/>
    </location>
</feature>
<accession>A0A2N7CIN2</accession>
<dbReference type="SUPFAM" id="SSF56349">
    <property type="entry name" value="DNA breaking-rejoining enzymes"/>
    <property type="match status" value="1"/>
</dbReference>
<dbReference type="EMBL" id="MCSW01000058">
    <property type="protein sequence ID" value="PMF29892.1"/>
    <property type="molecule type" value="Genomic_DNA"/>
</dbReference>
<evidence type="ECO:0000313" key="5">
    <source>
        <dbReference type="Proteomes" id="UP000235405"/>
    </source>
</evidence>
<dbReference type="InterPro" id="IPR013762">
    <property type="entry name" value="Integrase-like_cat_sf"/>
</dbReference>
<sequence>MNRQSHTAKHIHHFYQQQSIACAEVDAFEAFLTLLFQERGQESEHERQLTESQMASINRAISGIPTGRQRALKRARDETLYYLNQVCGWVLPPVKVQQFNDHEHLWLVSLYQQSARAHAISMHYQQESQHRIKQRGAPNLAWTVLTLMREVAPLPLNAWCERLNDPTPLERIGDQLTLTITHPVNLSYFDDTEPVSFTRYAVSPLAARAFYDWQCRQEPGNPRVTLNRLLNSLDDFYPSAQRKALTPHQWQQSVQTLWLHRFAIPPEILKDFSEPMRHVSALPQEAASSRVATAQDIYQPPPFAKIPSRAPNQETPFHRWPHAMLIKSLNTPHQAAPTQPEWQADNLLPRLLFDYVQELKQFGGVKKNTLSPATLLRYTSFKNELSTTPLPLSIANDREALQQWAKDRYRLIQDETMEKWTLYQFFRFLTQQSITEHLDLSTFIKPTQSLKIDALSLSAEEVHNLVTQLLTHSLSPMQALFASVSALLSYYGALRRGELLRLRLQDIRCTHEKGQLFAIYITNTEEGKTKSGDARTVQVVMPEIGAKLIRLLLAFKANRPPSEPFIGFEDESIHLRARHYLLPITKVLKQLHGKKARFHHLRHSGAKLLYQQALCLANGAAPKAWHKTHQPVTASLFSTSVVEQRFQYWLQGRSFSELNNMLLFDEIGRMLGHQHYATTRLHYLHGMEWVAPAFLPQQREYTHAELRYLWGMKPGSNDITRLLMRLSPQYAQLSSSEKQRHLPSFTHAQLTEALSQRLGSKRKPNGDKEQLQEAESNDNEWIGLWTKGVSSVTQTRPYRFQWETREQIKRLKETPLAFHMVSDAWRAFGQYQGIEWNKAARTALRPLGELHLEKKPPQSDDEGMINGKQLYFLSPCNQKVEKALHTLKQSPLKYHCHITLHQNRKRLDSKKWDFIQAALLTAKDTANKIIIPTGRTQLKIVLELEVTDPLLLEQFQTWWNTMILNASQPKGHTL</sequence>
<evidence type="ECO:0000256" key="2">
    <source>
        <dbReference type="ARBA" id="ARBA00023172"/>
    </source>
</evidence>
<keyword evidence="2" id="KW-0233">DNA recombination</keyword>
<dbReference type="AlphaFoldDB" id="A0A2N7CIN2"/>